<gene>
    <name evidence="7" type="ORF">GGR04_001794</name>
</gene>
<dbReference type="RefSeq" id="WP_183199496.1">
    <property type="nucleotide sequence ID" value="NZ_JACIEK010000003.1"/>
</dbReference>
<keyword evidence="8" id="KW-1185">Reference proteome</keyword>
<dbReference type="InterPro" id="IPR007630">
    <property type="entry name" value="RNA_pol_sigma70_r4"/>
</dbReference>
<feature type="domain" description="Sugar-binding" evidence="5">
    <location>
        <begin position="66"/>
        <end position="315"/>
    </location>
</feature>
<reference evidence="7 8" key="1">
    <citation type="submission" date="2020-08" db="EMBL/GenBank/DDBJ databases">
        <title>Genomic Encyclopedia of Type Strains, Phase IV (KMG-IV): sequencing the most valuable type-strain genomes for metagenomic binning, comparative biology and taxonomic classification.</title>
        <authorList>
            <person name="Goeker M."/>
        </authorList>
    </citation>
    <scope>NUCLEOTIDE SEQUENCE [LARGE SCALE GENOMIC DNA]</scope>
    <source>
        <strain evidence="7 8">DSM 102238</strain>
    </source>
</reference>
<evidence type="ECO:0000256" key="1">
    <source>
        <dbReference type="ARBA" id="ARBA00010466"/>
    </source>
</evidence>
<evidence type="ECO:0000313" key="8">
    <source>
        <dbReference type="Proteomes" id="UP000542776"/>
    </source>
</evidence>
<keyword evidence="4" id="KW-0804">Transcription</keyword>
<dbReference type="GO" id="GO:0003700">
    <property type="term" value="F:DNA-binding transcription factor activity"/>
    <property type="evidence" value="ECO:0007669"/>
    <property type="project" value="InterPro"/>
</dbReference>
<evidence type="ECO:0000259" key="5">
    <source>
        <dbReference type="Pfam" id="PF04198"/>
    </source>
</evidence>
<dbReference type="Gene3D" id="1.10.10.10">
    <property type="entry name" value="Winged helix-like DNA-binding domain superfamily/Winged helix DNA-binding domain"/>
    <property type="match status" value="1"/>
</dbReference>
<dbReference type="GO" id="GO:0030246">
    <property type="term" value="F:carbohydrate binding"/>
    <property type="evidence" value="ECO:0007669"/>
    <property type="project" value="InterPro"/>
</dbReference>
<proteinExistence type="inferred from homology"/>
<keyword evidence="3 7" id="KW-0238">DNA-binding</keyword>
<comment type="caution">
    <text evidence="7">The sequence shown here is derived from an EMBL/GenBank/DDBJ whole genome shotgun (WGS) entry which is preliminary data.</text>
</comment>
<dbReference type="Pfam" id="PF04545">
    <property type="entry name" value="Sigma70_r4"/>
    <property type="match status" value="1"/>
</dbReference>
<dbReference type="Gene3D" id="3.40.50.1360">
    <property type="match status" value="1"/>
</dbReference>
<dbReference type="InterPro" id="IPR007324">
    <property type="entry name" value="Sugar-bd_dom_put"/>
</dbReference>
<dbReference type="InterPro" id="IPR051054">
    <property type="entry name" value="SorC_transcr_regulators"/>
</dbReference>
<dbReference type="InterPro" id="IPR037171">
    <property type="entry name" value="NagB/RpiA_transferase-like"/>
</dbReference>
<evidence type="ECO:0000256" key="4">
    <source>
        <dbReference type="ARBA" id="ARBA00023163"/>
    </source>
</evidence>
<dbReference type="SUPFAM" id="SSF100950">
    <property type="entry name" value="NagB/RpiA/CoA transferase-like"/>
    <property type="match status" value="1"/>
</dbReference>
<keyword evidence="2" id="KW-0805">Transcription regulation</keyword>
<evidence type="ECO:0000256" key="2">
    <source>
        <dbReference type="ARBA" id="ARBA00023015"/>
    </source>
</evidence>
<dbReference type="AlphaFoldDB" id="A0A7W6EAX2"/>
<dbReference type="PANTHER" id="PTHR34294">
    <property type="entry name" value="TRANSCRIPTIONAL REGULATOR-RELATED"/>
    <property type="match status" value="1"/>
</dbReference>
<dbReference type="GO" id="GO:0003677">
    <property type="term" value="F:DNA binding"/>
    <property type="evidence" value="ECO:0007669"/>
    <property type="project" value="UniProtKB-KW"/>
</dbReference>
<protein>
    <submittedName>
        <fullName evidence="7">DNA-binding transcriptional regulator LsrR (DeoR family)</fullName>
    </submittedName>
</protein>
<sequence length="326" mass="35253">MDALGTTDFDTLTRIARRYYEGDATQAEIAAEFGLSRMKVSRMLRQAREEGVVDVRIRVHRSVAGDVEDRLKARFGVKAALIAVDRRDPEAQRAEVAMVASDYLERMLFDGATVAVGMGRNVAAVADTRGRAVLQSGTFVCATGGAHRAGEPWNADHICRKLAKRFGGTPETLYAPAYVPEADLRDALLRNQTVRRTLDVARGADFALIGIGDLGEESHMVRMGWFKRDEILAARAAGVVGDLMGYDFYDLAGRERNEILGGRVVGLRLDEIRAIPNVLAIAGEPNKIVSILAALRTGVVDVIATSLSNAQSILAIDDATRTSAGP</sequence>
<comment type="similarity">
    <text evidence="1">Belongs to the SorC transcriptional regulatory family.</text>
</comment>
<dbReference type="Pfam" id="PF04198">
    <property type="entry name" value="Sugar-bind"/>
    <property type="match status" value="1"/>
</dbReference>
<dbReference type="Proteomes" id="UP000542776">
    <property type="component" value="Unassembled WGS sequence"/>
</dbReference>
<name>A0A7W6EAX2_9HYPH</name>
<evidence type="ECO:0000313" key="7">
    <source>
        <dbReference type="EMBL" id="MBB3997956.1"/>
    </source>
</evidence>
<dbReference type="PANTHER" id="PTHR34294:SF12">
    <property type="entry name" value="SUGAR-BINDING TRANSCRIPTIONAL REGULATOR"/>
    <property type="match status" value="1"/>
</dbReference>
<organism evidence="7 8">
    <name type="scientific">Aureimonas pseudogalii</name>
    <dbReference type="NCBI Taxonomy" id="1744844"/>
    <lineage>
        <taxon>Bacteria</taxon>
        <taxon>Pseudomonadati</taxon>
        <taxon>Pseudomonadota</taxon>
        <taxon>Alphaproteobacteria</taxon>
        <taxon>Hyphomicrobiales</taxon>
        <taxon>Aurantimonadaceae</taxon>
        <taxon>Aureimonas</taxon>
    </lineage>
</organism>
<evidence type="ECO:0000256" key="3">
    <source>
        <dbReference type="ARBA" id="ARBA00023125"/>
    </source>
</evidence>
<accession>A0A7W6EAX2</accession>
<feature type="domain" description="RNA polymerase sigma-70 region 4" evidence="6">
    <location>
        <begin position="18"/>
        <end position="49"/>
    </location>
</feature>
<dbReference type="InterPro" id="IPR036388">
    <property type="entry name" value="WH-like_DNA-bd_sf"/>
</dbReference>
<evidence type="ECO:0000259" key="6">
    <source>
        <dbReference type="Pfam" id="PF04545"/>
    </source>
</evidence>
<dbReference type="EMBL" id="JACIEK010000003">
    <property type="protein sequence ID" value="MBB3997956.1"/>
    <property type="molecule type" value="Genomic_DNA"/>
</dbReference>
<dbReference type="GO" id="GO:0006352">
    <property type="term" value="P:DNA-templated transcription initiation"/>
    <property type="evidence" value="ECO:0007669"/>
    <property type="project" value="InterPro"/>
</dbReference>